<keyword evidence="3" id="KW-1185">Reference proteome</keyword>
<sequence length="191" mass="20487">MEEQGKGLFQKLLRREGWRRAVVAIGIAGMVLILLGSLFPGAQGQSGTPAAGEGSMNSQEYLEKTEARLERLLSGVQGVGKVSVMLTLEHGVEYRYARDEKLSQNSTTTYSGGIPQRLEEEQEQEQSYLLVDSSGGRRPLVLTELPPRIQGVVVVCEGAGSAPVASRVIDVVTTSLGITSLQVCVVQSANK</sequence>
<reference evidence="2 3" key="1">
    <citation type="submission" date="2020-08" db="EMBL/GenBank/DDBJ databases">
        <title>Genome public.</title>
        <authorList>
            <person name="Liu C."/>
            <person name="Sun Q."/>
        </authorList>
    </citation>
    <scope>NUCLEOTIDE SEQUENCE [LARGE SCALE GENOMIC DNA]</scope>
    <source>
        <strain evidence="2 3">BX1</strain>
    </source>
</reference>
<accession>A0ABR7NLA2</accession>
<dbReference type="EMBL" id="JACRTB010000023">
    <property type="protein sequence ID" value="MBC8577189.1"/>
    <property type="molecule type" value="Genomic_DNA"/>
</dbReference>
<comment type="caution">
    <text evidence="2">The sequence shown here is derived from an EMBL/GenBank/DDBJ whole genome shotgun (WGS) entry which is preliminary data.</text>
</comment>
<name>A0ABR7NLA2_9FIRM</name>
<organism evidence="2 3">
    <name type="scientific">Yanshouia hominis</name>
    <dbReference type="NCBI Taxonomy" id="2763673"/>
    <lineage>
        <taxon>Bacteria</taxon>
        <taxon>Bacillati</taxon>
        <taxon>Bacillota</taxon>
        <taxon>Clostridia</taxon>
        <taxon>Eubacteriales</taxon>
        <taxon>Oscillospiraceae</taxon>
        <taxon>Yanshouia</taxon>
    </lineage>
</organism>
<feature type="transmembrane region" description="Helical" evidence="1">
    <location>
        <begin position="21"/>
        <end position="39"/>
    </location>
</feature>
<gene>
    <name evidence="2" type="ORF">H8717_12325</name>
</gene>
<dbReference type="Proteomes" id="UP000658131">
    <property type="component" value="Unassembled WGS sequence"/>
</dbReference>
<evidence type="ECO:0000313" key="2">
    <source>
        <dbReference type="EMBL" id="MBC8577189.1"/>
    </source>
</evidence>
<dbReference type="RefSeq" id="WP_262400654.1">
    <property type="nucleotide sequence ID" value="NZ_JACRTB010000023.1"/>
</dbReference>
<evidence type="ECO:0008006" key="4">
    <source>
        <dbReference type="Google" id="ProtNLM"/>
    </source>
</evidence>
<keyword evidence="1" id="KW-1133">Transmembrane helix</keyword>
<evidence type="ECO:0000256" key="1">
    <source>
        <dbReference type="SAM" id="Phobius"/>
    </source>
</evidence>
<proteinExistence type="predicted"/>
<protein>
    <recommendedName>
        <fullName evidence="4">Stage III sporulation protein AG</fullName>
    </recommendedName>
</protein>
<evidence type="ECO:0000313" key="3">
    <source>
        <dbReference type="Proteomes" id="UP000658131"/>
    </source>
</evidence>
<keyword evidence="1" id="KW-0472">Membrane</keyword>
<keyword evidence="1" id="KW-0812">Transmembrane</keyword>